<dbReference type="RefSeq" id="WP_171508197.1">
    <property type="nucleotide sequence ID" value="NZ_JBDLOU010000017.1"/>
</dbReference>
<keyword evidence="3" id="KW-1185">Reference proteome</keyword>
<dbReference type="SUPFAM" id="SSF54427">
    <property type="entry name" value="NTF2-like"/>
    <property type="match status" value="1"/>
</dbReference>
<protein>
    <submittedName>
        <fullName evidence="2">Nuclear transport factor 2 family protein</fullName>
    </submittedName>
</protein>
<sequence length="157" mass="17113">MPGQHNVEVVRRFTDGLREGDIDACVALLDDANVFSEAASLPFGGDYVGVEGFRRMLGAVTRDFRVALNQPEIAGVGDWVAVVVHGTFTSRRTGRSMPVDCVDIYRLRDSKIVRVDVHYKDSSALAELCRDRSELDVTPAGADVTLSTISNDRGEIA</sequence>
<proteinExistence type="predicted"/>
<dbReference type="EMBL" id="JBDLOU010000017">
    <property type="protein sequence ID" value="MEX3738639.1"/>
    <property type="molecule type" value="Genomic_DNA"/>
</dbReference>
<gene>
    <name evidence="2" type="ORF">ABFW12_10370</name>
</gene>
<dbReference type="Pfam" id="PF12680">
    <property type="entry name" value="SnoaL_2"/>
    <property type="match status" value="1"/>
</dbReference>
<feature type="domain" description="SnoaL-like" evidence="1">
    <location>
        <begin position="10"/>
        <end position="115"/>
    </location>
</feature>
<dbReference type="InterPro" id="IPR037401">
    <property type="entry name" value="SnoaL-like"/>
</dbReference>
<name>A0ABV3VFU0_9MYCO</name>
<evidence type="ECO:0000259" key="1">
    <source>
        <dbReference type="Pfam" id="PF12680"/>
    </source>
</evidence>
<evidence type="ECO:0000313" key="3">
    <source>
        <dbReference type="Proteomes" id="UP001558474"/>
    </source>
</evidence>
<comment type="caution">
    <text evidence="2">The sequence shown here is derived from an EMBL/GenBank/DDBJ whole genome shotgun (WGS) entry which is preliminary data.</text>
</comment>
<dbReference type="Proteomes" id="UP001558474">
    <property type="component" value="Unassembled WGS sequence"/>
</dbReference>
<organism evidence="2 3">
    <name type="scientific">Mycolicibacterium porcinum</name>
    <dbReference type="NCBI Taxonomy" id="39693"/>
    <lineage>
        <taxon>Bacteria</taxon>
        <taxon>Bacillati</taxon>
        <taxon>Actinomycetota</taxon>
        <taxon>Actinomycetes</taxon>
        <taxon>Mycobacteriales</taxon>
        <taxon>Mycobacteriaceae</taxon>
        <taxon>Mycolicibacterium</taxon>
    </lineage>
</organism>
<dbReference type="InterPro" id="IPR032710">
    <property type="entry name" value="NTF2-like_dom_sf"/>
</dbReference>
<accession>A0ABV3VFU0</accession>
<dbReference type="Gene3D" id="3.10.450.50">
    <property type="match status" value="1"/>
</dbReference>
<reference evidence="2 3" key="1">
    <citation type="submission" date="2024-04" db="EMBL/GenBank/DDBJ databases">
        <title>Genomic Markers of Mycobacteria.</title>
        <authorList>
            <person name="Soliman M.S."/>
            <person name="Elkholy A."/>
            <person name="Soliman N.S."/>
            <person name="Abbas A."/>
            <person name="Khayrat S."/>
            <person name="Shawky S."/>
        </authorList>
    </citation>
    <scope>NUCLEOTIDE SEQUENCE [LARGE SCALE GENOMIC DNA]</scope>
    <source>
        <strain evidence="2 3">Egy-CU-AM5</strain>
    </source>
</reference>
<evidence type="ECO:0000313" key="2">
    <source>
        <dbReference type="EMBL" id="MEX3738639.1"/>
    </source>
</evidence>